<dbReference type="InterPro" id="IPR029058">
    <property type="entry name" value="AB_hydrolase_fold"/>
</dbReference>
<dbReference type="GO" id="GO:0052689">
    <property type="term" value="F:carboxylic ester hydrolase activity"/>
    <property type="evidence" value="ECO:0007669"/>
    <property type="project" value="UniProtKB-KW"/>
</dbReference>
<dbReference type="InterPro" id="IPR019826">
    <property type="entry name" value="Carboxylesterase_B_AS"/>
</dbReference>
<protein>
    <recommendedName>
        <fullName evidence="6">Carboxylic ester hydrolase</fullName>
        <ecNumber evidence="6">3.1.1.-</ecNumber>
    </recommendedName>
</protein>
<organism evidence="8">
    <name type="scientific">Ostrinia furnacalis</name>
    <name type="common">Asian corn borer</name>
    <dbReference type="NCBI Taxonomy" id="93504"/>
    <lineage>
        <taxon>Eukaryota</taxon>
        <taxon>Metazoa</taxon>
        <taxon>Ecdysozoa</taxon>
        <taxon>Arthropoda</taxon>
        <taxon>Hexapoda</taxon>
        <taxon>Insecta</taxon>
        <taxon>Pterygota</taxon>
        <taxon>Neoptera</taxon>
        <taxon>Endopterygota</taxon>
        <taxon>Lepidoptera</taxon>
        <taxon>Glossata</taxon>
        <taxon>Ditrysia</taxon>
        <taxon>Pyraloidea</taxon>
        <taxon>Crambidae</taxon>
        <taxon>Pyraustinae</taxon>
        <taxon>Ostrinia</taxon>
    </lineage>
</organism>
<evidence type="ECO:0000256" key="6">
    <source>
        <dbReference type="RuleBase" id="RU361235"/>
    </source>
</evidence>
<keyword evidence="4" id="KW-1015">Disulfide bond</keyword>
<dbReference type="Pfam" id="PF00135">
    <property type="entry name" value="COesterase"/>
    <property type="match status" value="1"/>
</dbReference>
<dbReference type="Gene3D" id="3.40.50.1820">
    <property type="entry name" value="alpha/beta hydrolase"/>
    <property type="match status" value="1"/>
</dbReference>
<feature type="non-terminal residue" evidence="8">
    <location>
        <position position="1"/>
    </location>
</feature>
<reference evidence="8" key="1">
    <citation type="journal article" date="2015" name="PLoS ONE">
        <title>Identification of Candidate Odorant Receptors in Asian Corn Borer Ostrinia furnacalis.</title>
        <authorList>
            <person name="Yang B."/>
            <person name="Ozaki K."/>
            <person name="Ishikawa Y."/>
            <person name="Matsuo T."/>
        </authorList>
    </citation>
    <scope>NUCLEOTIDE SEQUENCE</scope>
    <source>
        <tissue evidence="8">Antenna</tissue>
    </source>
</reference>
<evidence type="ECO:0000313" key="8">
    <source>
        <dbReference type="EMBL" id="BAR64788.1"/>
    </source>
</evidence>
<evidence type="ECO:0000256" key="1">
    <source>
        <dbReference type="ARBA" id="ARBA00005964"/>
    </source>
</evidence>
<dbReference type="EC" id="3.1.1.-" evidence="6"/>
<dbReference type="PANTHER" id="PTHR43142:SF1">
    <property type="entry name" value="CARBOXYLIC ESTER HYDROLASE"/>
    <property type="match status" value="1"/>
</dbReference>
<evidence type="ECO:0000256" key="4">
    <source>
        <dbReference type="ARBA" id="ARBA00023157"/>
    </source>
</evidence>
<gene>
    <name evidence="8" type="primary">OfurCXE15</name>
</gene>
<dbReference type="EMBL" id="LC017774">
    <property type="protein sequence ID" value="BAR64788.1"/>
    <property type="molecule type" value="mRNA"/>
</dbReference>
<accession>A0A0F7QIF3</accession>
<keyword evidence="3 6" id="KW-0378">Hydrolase</keyword>
<evidence type="ECO:0000259" key="7">
    <source>
        <dbReference type="Pfam" id="PF00135"/>
    </source>
</evidence>
<evidence type="ECO:0000256" key="5">
    <source>
        <dbReference type="ARBA" id="ARBA00023180"/>
    </source>
</evidence>
<feature type="domain" description="Carboxylesterase type B" evidence="7">
    <location>
        <begin position="5"/>
        <end position="503"/>
    </location>
</feature>
<dbReference type="PANTHER" id="PTHR43142">
    <property type="entry name" value="CARBOXYLIC ESTER HYDROLASE"/>
    <property type="match status" value="1"/>
</dbReference>
<proteinExistence type="evidence at transcript level"/>
<keyword evidence="5" id="KW-0325">Glycoprotein</keyword>
<dbReference type="SUPFAM" id="SSF53474">
    <property type="entry name" value="alpha/beta-Hydrolases"/>
    <property type="match status" value="1"/>
</dbReference>
<dbReference type="PROSITE" id="PS00122">
    <property type="entry name" value="CARBOXYLESTERASE_B_1"/>
    <property type="match status" value="1"/>
</dbReference>
<sequence length="514" mass="57938">GWLRGSVSPDGSHVEYLHIPYASVVKRFQAPGPARNWTGTFEAIEEYPTCHQTLGRRIHYPIGQEDCLSLNVFTPLNVAPDSKLPVLVHIHGGGYFENSASRGTFGPEFIVRKDLILVVMNYRLYIHGFLCLGIPEAPGNAGMKDQVAALKWIQRNIRAFGGDPDSVTINGMSAGATAAALHVMSPMSNGLFHKAIIQSGSSIADWGVRLDPLEVASKVAKFMGFNSKNPYELYNFYMNKTDAELITRIPQEEGLTIFHLVQFSPCVETHKGGEEPFLTELPYNLLTRGEVNNVSIMIGTTNAEGIMMIGAELDETLDSLDTEKNLPENLAFPSALARREFADEVKKLYVGDEELSSINKTKLIYYFGDPFISYPVLEETDLLMRASKQPVYSYLFGYDGGRNIIKRFICGPELRAAAGASHSDDLFYVYQIIFMPIFFETEMIDKMTTLWANFARYGDPTPEPTDLIPERWLPVTPEHQQSYHIDRTFSMGPMWYNHSLLFWRDIYSKYRKLS</sequence>
<evidence type="ECO:0000256" key="3">
    <source>
        <dbReference type="ARBA" id="ARBA00022801"/>
    </source>
</evidence>
<keyword evidence="2" id="KW-0719">Serine esterase</keyword>
<name>A0A0F7QIF3_OSTFU</name>
<dbReference type="AlphaFoldDB" id="A0A0F7QIF3"/>
<dbReference type="InterPro" id="IPR002018">
    <property type="entry name" value="CarbesteraseB"/>
</dbReference>
<comment type="similarity">
    <text evidence="1 6">Belongs to the type-B carboxylesterase/lipase family.</text>
</comment>
<dbReference type="ESTHER" id="ostfu-a0a0f7qif3">
    <property type="family name" value="Carb_B_Arthropoda"/>
</dbReference>
<evidence type="ECO:0000256" key="2">
    <source>
        <dbReference type="ARBA" id="ARBA00022487"/>
    </source>
</evidence>